<sequence>ILKKWNIWTSQRLDCRKKKDDEKDFLEQKTSIAEAIEAAEHIFKLYPKFHCECNIIKCFWDAAK</sequence>
<dbReference type="Proteomes" id="UP000789901">
    <property type="component" value="Unassembled WGS sequence"/>
</dbReference>
<evidence type="ECO:0000313" key="1">
    <source>
        <dbReference type="EMBL" id="CAG8852429.1"/>
    </source>
</evidence>
<proteinExistence type="predicted"/>
<dbReference type="EMBL" id="CAJVQB010111844">
    <property type="protein sequence ID" value="CAG8852429.1"/>
    <property type="molecule type" value="Genomic_DNA"/>
</dbReference>
<reference evidence="1 2" key="1">
    <citation type="submission" date="2021-06" db="EMBL/GenBank/DDBJ databases">
        <authorList>
            <person name="Kallberg Y."/>
            <person name="Tangrot J."/>
            <person name="Rosling A."/>
        </authorList>
    </citation>
    <scope>NUCLEOTIDE SEQUENCE [LARGE SCALE GENOMIC DNA]</scope>
    <source>
        <strain evidence="1 2">120-4 pot B 10/14</strain>
    </source>
</reference>
<keyword evidence="2" id="KW-1185">Reference proteome</keyword>
<comment type="caution">
    <text evidence="1">The sequence shown here is derived from an EMBL/GenBank/DDBJ whole genome shotgun (WGS) entry which is preliminary data.</text>
</comment>
<evidence type="ECO:0000313" key="2">
    <source>
        <dbReference type="Proteomes" id="UP000789901"/>
    </source>
</evidence>
<name>A0ABN7XDU0_GIGMA</name>
<organism evidence="1 2">
    <name type="scientific">Gigaspora margarita</name>
    <dbReference type="NCBI Taxonomy" id="4874"/>
    <lineage>
        <taxon>Eukaryota</taxon>
        <taxon>Fungi</taxon>
        <taxon>Fungi incertae sedis</taxon>
        <taxon>Mucoromycota</taxon>
        <taxon>Glomeromycotina</taxon>
        <taxon>Glomeromycetes</taxon>
        <taxon>Diversisporales</taxon>
        <taxon>Gigasporaceae</taxon>
        <taxon>Gigaspora</taxon>
    </lineage>
</organism>
<feature type="non-terminal residue" evidence="1">
    <location>
        <position position="1"/>
    </location>
</feature>
<accession>A0ABN7XDU0</accession>
<gene>
    <name evidence="1" type="ORF">GMARGA_LOCUS41250</name>
</gene>
<protein>
    <submittedName>
        <fullName evidence="1">28842_t:CDS:1</fullName>
    </submittedName>
</protein>